<dbReference type="Proteomes" id="UP001642409">
    <property type="component" value="Unassembled WGS sequence"/>
</dbReference>
<dbReference type="EMBL" id="CATOUU010000819">
    <property type="protein sequence ID" value="CAI9950898.1"/>
    <property type="molecule type" value="Genomic_DNA"/>
</dbReference>
<reference evidence="1" key="1">
    <citation type="submission" date="2023-06" db="EMBL/GenBank/DDBJ databases">
        <authorList>
            <person name="Kurt Z."/>
        </authorList>
    </citation>
    <scope>NUCLEOTIDE SEQUENCE</scope>
</reference>
<dbReference type="EMBL" id="CAXDID020000104">
    <property type="protein sequence ID" value="CAL6027278.1"/>
    <property type="molecule type" value="Genomic_DNA"/>
</dbReference>
<dbReference type="EMBL" id="CATOUU010000819">
    <property type="protein sequence ID" value="CAI9950900.1"/>
    <property type="molecule type" value="Genomic_DNA"/>
</dbReference>
<dbReference type="AlphaFoldDB" id="A0AA86Q2E4"/>
<reference evidence="4 7" key="2">
    <citation type="submission" date="2024-07" db="EMBL/GenBank/DDBJ databases">
        <authorList>
            <person name="Akdeniz Z."/>
        </authorList>
    </citation>
    <scope>NUCLEOTIDE SEQUENCE [LARGE SCALE GENOMIC DNA]</scope>
</reference>
<name>A0AA86Q2E4_9EUKA</name>
<evidence type="ECO:0000313" key="1">
    <source>
        <dbReference type="EMBL" id="CAI9950895.1"/>
    </source>
</evidence>
<evidence type="ECO:0000313" key="4">
    <source>
        <dbReference type="EMBL" id="CAL6027268.1"/>
    </source>
</evidence>
<evidence type="ECO:0000313" key="3">
    <source>
        <dbReference type="EMBL" id="CAI9950900.1"/>
    </source>
</evidence>
<evidence type="ECO:0000313" key="7">
    <source>
        <dbReference type="Proteomes" id="UP001642409"/>
    </source>
</evidence>
<evidence type="ECO:0000313" key="5">
    <source>
        <dbReference type="EMBL" id="CAL6027274.1"/>
    </source>
</evidence>
<organism evidence="1">
    <name type="scientific">Hexamita inflata</name>
    <dbReference type="NCBI Taxonomy" id="28002"/>
    <lineage>
        <taxon>Eukaryota</taxon>
        <taxon>Metamonada</taxon>
        <taxon>Diplomonadida</taxon>
        <taxon>Hexamitidae</taxon>
        <taxon>Hexamitinae</taxon>
        <taxon>Hexamita</taxon>
    </lineage>
</organism>
<evidence type="ECO:0000313" key="6">
    <source>
        <dbReference type="EMBL" id="CAL6027278.1"/>
    </source>
</evidence>
<accession>A0AA86Q2E4</accession>
<keyword evidence="7" id="KW-1185">Reference proteome</keyword>
<gene>
    <name evidence="4" type="ORF">HINF_LOCUS31243</name>
    <name evidence="5" type="ORF">HINF_LOCUS31246</name>
    <name evidence="6" type="ORF">HINF_LOCUS31248</name>
    <name evidence="1" type="ORF">HINF_LOCUS38540</name>
    <name evidence="2" type="ORF">HINF_LOCUS38543</name>
    <name evidence="3" type="ORF">HINF_LOCUS38545</name>
</gene>
<comment type="caution">
    <text evidence="1">The sequence shown here is derived from an EMBL/GenBank/DDBJ whole genome shotgun (WGS) entry which is preliminary data.</text>
</comment>
<dbReference type="EMBL" id="CAXDID020000104">
    <property type="protein sequence ID" value="CAL6027268.1"/>
    <property type="molecule type" value="Genomic_DNA"/>
</dbReference>
<dbReference type="EMBL" id="CAXDID020000104">
    <property type="protein sequence ID" value="CAL6027274.1"/>
    <property type="molecule type" value="Genomic_DNA"/>
</dbReference>
<evidence type="ECO:0000313" key="2">
    <source>
        <dbReference type="EMBL" id="CAI9950898.1"/>
    </source>
</evidence>
<protein>
    <submittedName>
        <fullName evidence="4">Hypothetical_protein</fullName>
    </submittedName>
</protein>
<sequence>MIQNIQTLQLSYAIDQVQFYPMKHQISTSFDFSILQIQQKSIAVLNMQPYTYKVRIIVSAQVELKYVHKIILLYRPQEKLNIWKIKVLSSHFINKILILENNIISQQFEKLKRSSLVVMMLFYYTAPVHNDMEDLDYY</sequence>
<proteinExistence type="predicted"/>
<dbReference type="EMBL" id="CATOUU010000819">
    <property type="protein sequence ID" value="CAI9950895.1"/>
    <property type="molecule type" value="Genomic_DNA"/>
</dbReference>